<dbReference type="GO" id="GO:0051205">
    <property type="term" value="P:protein insertion into membrane"/>
    <property type="evidence" value="ECO:0007669"/>
    <property type="project" value="UniProtKB-UniRule"/>
</dbReference>
<keyword evidence="1 6" id="KW-0732">Signal</keyword>
<comment type="function">
    <text evidence="6">Part of the outer membrane protein assembly complex, which is involved in assembly and insertion of beta-barrel proteins into the outer membrane.</text>
</comment>
<evidence type="ECO:0000256" key="1">
    <source>
        <dbReference type="ARBA" id="ARBA00022729"/>
    </source>
</evidence>
<dbReference type="PROSITE" id="PS51257">
    <property type="entry name" value="PROKAR_LIPOPROTEIN"/>
    <property type="match status" value="1"/>
</dbReference>
<feature type="domain" description="Outer membrane lipoprotein BamD-like" evidence="7">
    <location>
        <begin position="57"/>
        <end position="252"/>
    </location>
</feature>
<evidence type="ECO:0000313" key="9">
    <source>
        <dbReference type="Proteomes" id="UP000577362"/>
    </source>
</evidence>
<evidence type="ECO:0000256" key="6">
    <source>
        <dbReference type="HAMAP-Rule" id="MF_00922"/>
    </source>
</evidence>
<comment type="subcellular location">
    <subcellularLocation>
        <location evidence="6">Cell outer membrane</location>
        <topology evidence="6">Lipid-anchor</topology>
    </subcellularLocation>
</comment>
<dbReference type="GO" id="GO:0043165">
    <property type="term" value="P:Gram-negative-bacterium-type cell outer membrane assembly"/>
    <property type="evidence" value="ECO:0007669"/>
    <property type="project" value="UniProtKB-UniRule"/>
</dbReference>
<dbReference type="Proteomes" id="UP000577362">
    <property type="component" value="Unassembled WGS sequence"/>
</dbReference>
<evidence type="ECO:0000259" key="7">
    <source>
        <dbReference type="Pfam" id="PF13525"/>
    </source>
</evidence>
<dbReference type="InterPro" id="IPR011990">
    <property type="entry name" value="TPR-like_helical_dom_sf"/>
</dbReference>
<reference evidence="8 9" key="1">
    <citation type="submission" date="2020-08" db="EMBL/GenBank/DDBJ databases">
        <title>Genomic Encyclopedia of Type Strains, Phase IV (KMG-IV): sequencing the most valuable type-strain genomes for metagenomic binning, comparative biology and taxonomic classification.</title>
        <authorList>
            <person name="Goeker M."/>
        </authorList>
    </citation>
    <scope>NUCLEOTIDE SEQUENCE [LARGE SCALE GENOMIC DNA]</scope>
    <source>
        <strain evidence="8 9">DSM 103737</strain>
    </source>
</reference>
<name>A0A840BX44_9HYPH</name>
<keyword evidence="5 6" id="KW-0449">Lipoprotein</keyword>
<protein>
    <recommendedName>
        <fullName evidence="6">Outer membrane protein assembly factor BamD</fullName>
    </recommendedName>
</protein>
<dbReference type="InterPro" id="IPR039565">
    <property type="entry name" value="BamD-like"/>
</dbReference>
<comment type="caution">
    <text evidence="8">The sequence shown here is derived from an EMBL/GenBank/DDBJ whole genome shotgun (WGS) entry which is preliminary data.</text>
</comment>
<comment type="subunit">
    <text evidence="6">Part of the Bam complex.</text>
</comment>
<evidence type="ECO:0000313" key="8">
    <source>
        <dbReference type="EMBL" id="MBB4017925.1"/>
    </source>
</evidence>
<dbReference type="PANTHER" id="PTHR37423:SF1">
    <property type="entry name" value="OUTER MEMBRANE PROTEIN ASSEMBLY FACTOR BAMD"/>
    <property type="match status" value="1"/>
</dbReference>
<evidence type="ECO:0000256" key="3">
    <source>
        <dbReference type="ARBA" id="ARBA00023139"/>
    </source>
</evidence>
<dbReference type="CDD" id="cd15830">
    <property type="entry name" value="BamD"/>
    <property type="match status" value="1"/>
</dbReference>
<gene>
    <name evidence="6" type="primary">bamD</name>
    <name evidence="8" type="ORF">GGR16_002959</name>
</gene>
<organism evidence="8 9">
    <name type="scientific">Chelatococcus caeni</name>
    <dbReference type="NCBI Taxonomy" id="1348468"/>
    <lineage>
        <taxon>Bacteria</taxon>
        <taxon>Pseudomonadati</taxon>
        <taxon>Pseudomonadota</taxon>
        <taxon>Alphaproteobacteria</taxon>
        <taxon>Hyphomicrobiales</taxon>
        <taxon>Chelatococcaceae</taxon>
        <taxon>Chelatococcus</taxon>
    </lineage>
</organism>
<dbReference type="Pfam" id="PF13525">
    <property type="entry name" value="YfiO"/>
    <property type="match status" value="1"/>
</dbReference>
<dbReference type="NCBIfam" id="TIGR03302">
    <property type="entry name" value="OM_YfiO"/>
    <property type="match status" value="1"/>
</dbReference>
<dbReference type="HAMAP" id="MF_00922">
    <property type="entry name" value="OM_assembly_BamD"/>
    <property type="match status" value="1"/>
</dbReference>
<dbReference type="Gene3D" id="1.25.40.10">
    <property type="entry name" value="Tetratricopeptide repeat domain"/>
    <property type="match status" value="1"/>
</dbReference>
<dbReference type="AlphaFoldDB" id="A0A840BX44"/>
<keyword evidence="2 6" id="KW-0472">Membrane</keyword>
<keyword evidence="9" id="KW-1185">Reference proteome</keyword>
<accession>A0A840BX44</accession>
<evidence type="ECO:0000256" key="5">
    <source>
        <dbReference type="ARBA" id="ARBA00023288"/>
    </source>
</evidence>
<dbReference type="InterPro" id="IPR017689">
    <property type="entry name" value="BamD"/>
</dbReference>
<keyword evidence="4 6" id="KW-0998">Cell outer membrane</keyword>
<dbReference type="GO" id="GO:1990063">
    <property type="term" value="C:Bam protein complex"/>
    <property type="evidence" value="ECO:0007669"/>
    <property type="project" value="TreeGrafter"/>
</dbReference>
<sequence>MRSAFSSKTARTGALMPNIGRLLACAALGLSLTACDTLSSLNPFEKDDKYKPELVPDVPAANLYNEGLGLLAKSEYPDASKKFDQIDKTYPRSEWARKALIMKTYASYEGGEFSESVNDARRYLTLYPNGEDAAYAQYLLAMSYYREVPDVTRDQERTEKALEAFQELVERYPRSEYAEDGKFKLQVVRDQLAGKEMEVGRYYLQRRNYTGAINRFRDVVSKYQTTRHVEEALERLTEAYLALGVVSEAQTAAAVLGHNFPDSPWYKDAYKLLQSGGHEPREDTGSWISRAFRGFTRSVGLGG</sequence>
<comment type="similarity">
    <text evidence="6">Belongs to the BamD family.</text>
</comment>
<evidence type="ECO:0000256" key="4">
    <source>
        <dbReference type="ARBA" id="ARBA00023237"/>
    </source>
</evidence>
<keyword evidence="3 6" id="KW-0564">Palmitate</keyword>
<proteinExistence type="inferred from homology"/>
<dbReference type="EMBL" id="JACIEN010000003">
    <property type="protein sequence ID" value="MBB4017925.1"/>
    <property type="molecule type" value="Genomic_DNA"/>
</dbReference>
<evidence type="ECO:0000256" key="2">
    <source>
        <dbReference type="ARBA" id="ARBA00023136"/>
    </source>
</evidence>
<dbReference type="PANTHER" id="PTHR37423">
    <property type="entry name" value="SOLUBLE LYTIC MUREIN TRANSGLYCOSYLASE-RELATED"/>
    <property type="match status" value="1"/>
</dbReference>
<dbReference type="SUPFAM" id="SSF48452">
    <property type="entry name" value="TPR-like"/>
    <property type="match status" value="1"/>
</dbReference>